<dbReference type="GO" id="GO:0005524">
    <property type="term" value="F:ATP binding"/>
    <property type="evidence" value="ECO:0007669"/>
    <property type="project" value="InterPro"/>
</dbReference>
<reference evidence="3 4" key="1">
    <citation type="submission" date="2018-06" db="EMBL/GenBank/DDBJ databases">
        <title>Complete Genome Sequence of Desulfobacter hydrogenophilus (DSM3380).</title>
        <authorList>
            <person name="Marietou A."/>
            <person name="Schreiber L."/>
            <person name="Marshall I."/>
            <person name="Jorgensen B."/>
        </authorList>
    </citation>
    <scope>NUCLEOTIDE SEQUENCE [LARGE SCALE GENOMIC DNA]</scope>
    <source>
        <strain evidence="3 4">DSM 3380</strain>
    </source>
</reference>
<evidence type="ECO:0000313" key="2">
    <source>
        <dbReference type="EMBL" id="QBH15158.1"/>
    </source>
</evidence>
<dbReference type="RefSeq" id="WP_111956035.1">
    <property type="nucleotide sequence ID" value="NZ_CP036313.1"/>
</dbReference>
<name>A0A328FGL5_9BACT</name>
<dbReference type="Proteomes" id="UP000293902">
    <property type="component" value="Chromosome"/>
</dbReference>
<reference evidence="2 5" key="2">
    <citation type="submission" date="2019-02" db="EMBL/GenBank/DDBJ databases">
        <title>Complete genome sequence of Desulfobacter hydrogenophilus AcRS1.</title>
        <authorList>
            <person name="Marietou A."/>
            <person name="Lund M.B."/>
            <person name="Marshall I.P.G."/>
            <person name="Schreiber L."/>
            <person name="Jorgensen B."/>
        </authorList>
    </citation>
    <scope>NUCLEOTIDE SEQUENCE [LARGE SCALE GENOMIC DNA]</scope>
    <source>
        <strain evidence="2 5">AcRS1</strain>
    </source>
</reference>
<dbReference type="EMBL" id="CP036313">
    <property type="protein sequence ID" value="QBH15158.1"/>
    <property type="molecule type" value="Genomic_DNA"/>
</dbReference>
<dbReference type="OrthoDB" id="9808317at2"/>
<dbReference type="CDD" id="cd00009">
    <property type="entry name" value="AAA"/>
    <property type="match status" value="1"/>
</dbReference>
<dbReference type="InterPro" id="IPR011704">
    <property type="entry name" value="ATPase_dyneun-rel_AAA"/>
</dbReference>
<accession>A0A328FGL5</accession>
<dbReference type="GO" id="GO:0016887">
    <property type="term" value="F:ATP hydrolysis activity"/>
    <property type="evidence" value="ECO:0007669"/>
    <property type="project" value="InterPro"/>
</dbReference>
<dbReference type="AlphaFoldDB" id="A0A328FGL5"/>
<dbReference type="Pfam" id="PF07728">
    <property type="entry name" value="AAA_5"/>
    <property type="match status" value="1"/>
</dbReference>
<dbReference type="SUPFAM" id="SSF52540">
    <property type="entry name" value="P-loop containing nucleoside triphosphate hydrolases"/>
    <property type="match status" value="1"/>
</dbReference>
<evidence type="ECO:0000313" key="4">
    <source>
        <dbReference type="Proteomes" id="UP000248798"/>
    </source>
</evidence>
<dbReference type="EMBL" id="QLNI01000017">
    <property type="protein sequence ID" value="RAM02167.1"/>
    <property type="molecule type" value="Genomic_DNA"/>
</dbReference>
<feature type="domain" description="ATPase dynein-related AAA" evidence="1">
    <location>
        <begin position="21"/>
        <end position="112"/>
    </location>
</feature>
<evidence type="ECO:0000313" key="5">
    <source>
        <dbReference type="Proteomes" id="UP000293902"/>
    </source>
</evidence>
<keyword evidence="5" id="KW-1185">Reference proteome</keyword>
<dbReference type="InterPro" id="IPR027417">
    <property type="entry name" value="P-loop_NTPase"/>
</dbReference>
<gene>
    <name evidence="3" type="ORF">DO021_09460</name>
    <name evidence="2" type="ORF">EYB58_20875</name>
</gene>
<dbReference type="Proteomes" id="UP000248798">
    <property type="component" value="Unassembled WGS sequence"/>
</dbReference>
<proteinExistence type="predicted"/>
<evidence type="ECO:0000313" key="3">
    <source>
        <dbReference type="EMBL" id="RAM02167.1"/>
    </source>
</evidence>
<dbReference type="Gene3D" id="3.40.50.300">
    <property type="entry name" value="P-loop containing nucleotide triphosphate hydrolases"/>
    <property type="match status" value="1"/>
</dbReference>
<organism evidence="3 4">
    <name type="scientific">Desulfobacter hydrogenophilus</name>
    <dbReference type="NCBI Taxonomy" id="2291"/>
    <lineage>
        <taxon>Bacteria</taxon>
        <taxon>Pseudomonadati</taxon>
        <taxon>Thermodesulfobacteriota</taxon>
        <taxon>Desulfobacteria</taxon>
        <taxon>Desulfobacterales</taxon>
        <taxon>Desulfobacteraceae</taxon>
        <taxon>Desulfobacter</taxon>
    </lineage>
</organism>
<protein>
    <submittedName>
        <fullName evidence="3">MoxR family ATPase</fullName>
    </submittedName>
</protein>
<sequence>MKSSQISEALTALFSIGQPAFVWGPPGIGKSQVVQQTAQALNLKLIDIRAILLDPVDLRGLPRINADGLSQWCAPAFLPKQGKGILFLDELNAAPPLVQAACYQLVLDRRLGEYELPAGWSVTAAGNREKDRAVSHRMPSALANRFIHIDFEVDADQWTTWGAKAKIAPQVLAFIKFRPELLHDFDPKTDTKAFPSPRSWEFVSKLMSSPPEPDILKSLVAGAVGPGAGAEFCGFLDLWGQLPSVDKILADPMGINIPKDPAVRYALCEMMGSALTPENADDILSWANRLPAEFSVLLMREAVRKDASVINTQAFAGWAKANAQVLV</sequence>
<evidence type="ECO:0000259" key="1">
    <source>
        <dbReference type="Pfam" id="PF07728"/>
    </source>
</evidence>